<accession>A0AAE3ARH3</accession>
<name>A0AAE3ARH3_9FIRM</name>
<dbReference type="EMBL" id="JAJEPU010000013">
    <property type="protein sequence ID" value="MCC2164405.1"/>
    <property type="molecule type" value="Genomic_DNA"/>
</dbReference>
<keyword evidence="2" id="KW-1185">Reference proteome</keyword>
<sequence>MTSENHLIGSLLHLKQILQNVAGNAVKYNKDGGRIQFSTEEISCEDGCGIVENEQRE</sequence>
<dbReference type="InterPro" id="IPR036890">
    <property type="entry name" value="HATPase_C_sf"/>
</dbReference>
<proteinExistence type="predicted"/>
<dbReference type="AlphaFoldDB" id="A0AAE3ARH3"/>
<gene>
    <name evidence="1" type="ORF">LKD32_05845</name>
</gene>
<dbReference type="SUPFAM" id="SSF55874">
    <property type="entry name" value="ATPase domain of HSP90 chaperone/DNA topoisomerase II/histidine kinase"/>
    <property type="match status" value="1"/>
</dbReference>
<protein>
    <submittedName>
        <fullName evidence="1">Uncharacterized protein</fullName>
    </submittedName>
</protein>
<evidence type="ECO:0000313" key="2">
    <source>
        <dbReference type="Proteomes" id="UP001198962"/>
    </source>
</evidence>
<reference evidence="1" key="1">
    <citation type="submission" date="2021-10" db="EMBL/GenBank/DDBJ databases">
        <title>Anaerobic single-cell dispensing facilitates the cultivation of human gut bacteria.</title>
        <authorList>
            <person name="Afrizal A."/>
        </authorList>
    </citation>
    <scope>NUCLEOTIDE SEQUENCE</scope>
    <source>
        <strain evidence="1">CLA-AA-H274</strain>
    </source>
</reference>
<comment type="caution">
    <text evidence="1">The sequence shown here is derived from an EMBL/GenBank/DDBJ whole genome shotgun (WGS) entry which is preliminary data.</text>
</comment>
<evidence type="ECO:0000313" key="1">
    <source>
        <dbReference type="EMBL" id="MCC2164405.1"/>
    </source>
</evidence>
<dbReference type="Gene3D" id="3.30.565.10">
    <property type="entry name" value="Histidine kinase-like ATPase, C-terminal domain"/>
    <property type="match status" value="1"/>
</dbReference>
<dbReference type="RefSeq" id="WP_308451052.1">
    <property type="nucleotide sequence ID" value="NZ_JAJEPU010000013.1"/>
</dbReference>
<organism evidence="1 2">
    <name type="scientific">Brotaphodocola catenula</name>
    <dbReference type="NCBI Taxonomy" id="2885361"/>
    <lineage>
        <taxon>Bacteria</taxon>
        <taxon>Bacillati</taxon>
        <taxon>Bacillota</taxon>
        <taxon>Clostridia</taxon>
        <taxon>Lachnospirales</taxon>
        <taxon>Lachnospiraceae</taxon>
        <taxon>Brotaphodocola</taxon>
    </lineage>
</organism>
<dbReference type="Proteomes" id="UP001198962">
    <property type="component" value="Unassembled WGS sequence"/>
</dbReference>